<protein>
    <submittedName>
        <fullName evidence="1">Uncharacterized protein</fullName>
    </submittedName>
</protein>
<dbReference type="EMBL" id="JADNRY010000175">
    <property type="protein sequence ID" value="KAF9062324.1"/>
    <property type="molecule type" value="Genomic_DNA"/>
</dbReference>
<dbReference type="Proteomes" id="UP000772434">
    <property type="component" value="Unassembled WGS sequence"/>
</dbReference>
<accession>A0A9P5PB50</accession>
<comment type="caution">
    <text evidence="1">The sequence shown here is derived from an EMBL/GenBank/DDBJ whole genome shotgun (WGS) entry which is preliminary data.</text>
</comment>
<keyword evidence="2" id="KW-1185">Reference proteome</keyword>
<evidence type="ECO:0000313" key="1">
    <source>
        <dbReference type="EMBL" id="KAF9062324.1"/>
    </source>
</evidence>
<sequence length="188" mass="20253">MSARMTHLSSKPVALYPAGDVDDVDEELAIQSFLPSSHRTTSSSLPYLSRHQRSATPYTTSSPAASVPVTLHLNCALGQETFSTECPHAPGISNKEQAAPWKKVTDTDEGKSAIFAWLWHLDRIGHPDASEQLASGKPVHASSAIAARGEKVEVSALVLYTFLVPTPIHESTLDWISWPPSRTPIGGS</sequence>
<dbReference type="OrthoDB" id="276546at2759"/>
<proteinExistence type="predicted"/>
<dbReference type="Gene3D" id="3.20.20.70">
    <property type="entry name" value="Aldolase class I"/>
    <property type="match status" value="1"/>
</dbReference>
<gene>
    <name evidence="1" type="ORF">BDP27DRAFT_1428029</name>
</gene>
<organism evidence="1 2">
    <name type="scientific">Rhodocollybia butyracea</name>
    <dbReference type="NCBI Taxonomy" id="206335"/>
    <lineage>
        <taxon>Eukaryota</taxon>
        <taxon>Fungi</taxon>
        <taxon>Dikarya</taxon>
        <taxon>Basidiomycota</taxon>
        <taxon>Agaricomycotina</taxon>
        <taxon>Agaricomycetes</taxon>
        <taxon>Agaricomycetidae</taxon>
        <taxon>Agaricales</taxon>
        <taxon>Marasmiineae</taxon>
        <taxon>Omphalotaceae</taxon>
        <taxon>Rhodocollybia</taxon>
    </lineage>
</organism>
<name>A0A9P5PB50_9AGAR</name>
<dbReference type="AlphaFoldDB" id="A0A9P5PB50"/>
<dbReference type="InterPro" id="IPR013785">
    <property type="entry name" value="Aldolase_TIM"/>
</dbReference>
<evidence type="ECO:0000313" key="2">
    <source>
        <dbReference type="Proteomes" id="UP000772434"/>
    </source>
</evidence>
<dbReference type="SUPFAM" id="SSF51395">
    <property type="entry name" value="FMN-linked oxidoreductases"/>
    <property type="match status" value="1"/>
</dbReference>
<reference evidence="1" key="1">
    <citation type="submission" date="2020-11" db="EMBL/GenBank/DDBJ databases">
        <authorList>
            <consortium name="DOE Joint Genome Institute"/>
            <person name="Ahrendt S."/>
            <person name="Riley R."/>
            <person name="Andreopoulos W."/>
            <person name="Labutti K."/>
            <person name="Pangilinan J."/>
            <person name="Ruiz-Duenas F.J."/>
            <person name="Barrasa J.M."/>
            <person name="Sanchez-Garcia M."/>
            <person name="Camarero S."/>
            <person name="Miyauchi S."/>
            <person name="Serrano A."/>
            <person name="Linde D."/>
            <person name="Babiker R."/>
            <person name="Drula E."/>
            <person name="Ayuso-Fernandez I."/>
            <person name="Pacheco R."/>
            <person name="Padilla G."/>
            <person name="Ferreira P."/>
            <person name="Barriuso J."/>
            <person name="Kellner H."/>
            <person name="Castanera R."/>
            <person name="Alfaro M."/>
            <person name="Ramirez L."/>
            <person name="Pisabarro A.G."/>
            <person name="Kuo A."/>
            <person name="Tritt A."/>
            <person name="Lipzen A."/>
            <person name="He G."/>
            <person name="Yan M."/>
            <person name="Ng V."/>
            <person name="Cullen D."/>
            <person name="Martin F."/>
            <person name="Rosso M.-N."/>
            <person name="Henrissat B."/>
            <person name="Hibbett D."/>
            <person name="Martinez A.T."/>
            <person name="Grigoriev I.V."/>
        </authorList>
    </citation>
    <scope>NUCLEOTIDE SEQUENCE</scope>
    <source>
        <strain evidence="1">AH 40177</strain>
    </source>
</reference>